<name>M9RCB2_9RHOB</name>
<dbReference type="STRING" id="391626.OAN307_c24170"/>
<keyword evidence="3" id="KW-1185">Reference proteome</keyword>
<dbReference type="InterPro" id="IPR001343">
    <property type="entry name" value="Hemolysn_Ca-bd"/>
</dbReference>
<dbReference type="Pfam" id="PF00353">
    <property type="entry name" value="HemolysinCabind"/>
    <property type="match status" value="1"/>
</dbReference>
<dbReference type="GO" id="GO:0005509">
    <property type="term" value="F:calcium ion binding"/>
    <property type="evidence" value="ECO:0007669"/>
    <property type="project" value="InterPro"/>
</dbReference>
<organism evidence="2 3">
    <name type="scientific">Octadecabacter antarcticus 307</name>
    <dbReference type="NCBI Taxonomy" id="391626"/>
    <lineage>
        <taxon>Bacteria</taxon>
        <taxon>Pseudomonadati</taxon>
        <taxon>Pseudomonadota</taxon>
        <taxon>Alphaproteobacteria</taxon>
        <taxon>Rhodobacterales</taxon>
        <taxon>Roseobacteraceae</taxon>
        <taxon>Octadecabacter</taxon>
    </lineage>
</organism>
<dbReference type="Proteomes" id="UP000005307">
    <property type="component" value="Chromosome"/>
</dbReference>
<reference evidence="2 3" key="1">
    <citation type="journal article" date="2013" name="PLoS ONE">
        <title>Poles Apart: Arctic and Antarctic Octadecabacter strains Share High Genome Plasticity and a New Type of Xanthorhodopsin.</title>
        <authorList>
            <person name="Vollmers J."/>
            <person name="Voget S."/>
            <person name="Dietrich S."/>
            <person name="Gollnow K."/>
            <person name="Smits M."/>
            <person name="Meyer K."/>
            <person name="Brinkhoff T."/>
            <person name="Simon M."/>
            <person name="Daniel R."/>
        </authorList>
    </citation>
    <scope>NUCLEOTIDE SEQUENCE [LARGE SCALE GENOMIC DNA]</scope>
    <source>
        <strain evidence="2 3">307</strain>
    </source>
</reference>
<dbReference type="InterPro" id="IPR011049">
    <property type="entry name" value="Serralysin-like_metalloprot_C"/>
</dbReference>
<gene>
    <name evidence="2" type="ORF">OAN307_c24170</name>
</gene>
<accession>M9RCB2</accession>
<proteinExistence type="predicted"/>
<feature type="region of interest" description="Disordered" evidence="1">
    <location>
        <begin position="14"/>
        <end position="55"/>
    </location>
</feature>
<dbReference type="HOGENOM" id="CLU_1729521_0_0_5"/>
<sequence>MIGVALLGSAAVVGSNQGDDTTDADPPIEELPKDPPIAEPTDDDDTLTGTDGDDTIYGAYGDDFLIGDGGYVRSYSDHEGGPPEIVVEVETISGNGLDNIEDLTIRVFDDGTGSDILYKGAVLAHIVGGQSLTSDDLRFESLSFNLLGIGS</sequence>
<protein>
    <submittedName>
        <fullName evidence="2">Uncharacterized protein</fullName>
    </submittedName>
</protein>
<dbReference type="Gene3D" id="2.150.10.10">
    <property type="entry name" value="Serralysin-like metalloprotease, C-terminal"/>
    <property type="match status" value="1"/>
</dbReference>
<dbReference type="AlphaFoldDB" id="M9RCB2"/>
<dbReference type="EMBL" id="CP003740">
    <property type="protein sequence ID" value="AGI68031.1"/>
    <property type="molecule type" value="Genomic_DNA"/>
</dbReference>
<dbReference type="KEGG" id="oat:OAN307_c24170"/>
<evidence type="ECO:0000313" key="2">
    <source>
        <dbReference type="EMBL" id="AGI68031.1"/>
    </source>
</evidence>
<evidence type="ECO:0000256" key="1">
    <source>
        <dbReference type="SAM" id="MobiDB-lite"/>
    </source>
</evidence>
<evidence type="ECO:0000313" key="3">
    <source>
        <dbReference type="Proteomes" id="UP000005307"/>
    </source>
</evidence>
<feature type="compositionally biased region" description="Acidic residues" evidence="1">
    <location>
        <begin position="40"/>
        <end position="54"/>
    </location>
</feature>